<dbReference type="InterPro" id="IPR013096">
    <property type="entry name" value="Cupin_2"/>
</dbReference>
<dbReference type="InterPro" id="IPR053146">
    <property type="entry name" value="QDO-like"/>
</dbReference>
<evidence type="ECO:0000313" key="2">
    <source>
        <dbReference type="EMBL" id="GAA4505650.1"/>
    </source>
</evidence>
<dbReference type="EMBL" id="BAABGQ010000008">
    <property type="protein sequence ID" value="GAA4505650.1"/>
    <property type="molecule type" value="Genomic_DNA"/>
</dbReference>
<dbReference type="Gene3D" id="2.60.120.10">
    <property type="entry name" value="Jelly Rolls"/>
    <property type="match status" value="1"/>
</dbReference>
<organism evidence="2 3">
    <name type="scientific">Hymenobacter ginsengisoli</name>
    <dbReference type="NCBI Taxonomy" id="1051626"/>
    <lineage>
        <taxon>Bacteria</taxon>
        <taxon>Pseudomonadati</taxon>
        <taxon>Bacteroidota</taxon>
        <taxon>Cytophagia</taxon>
        <taxon>Cytophagales</taxon>
        <taxon>Hymenobacteraceae</taxon>
        <taxon>Hymenobacter</taxon>
    </lineage>
</organism>
<dbReference type="PANTHER" id="PTHR36440">
    <property type="entry name" value="PUTATIVE (AFU_ORTHOLOGUE AFUA_8G07350)-RELATED"/>
    <property type="match status" value="1"/>
</dbReference>
<dbReference type="CDD" id="cd02215">
    <property type="entry name" value="cupin_QDO_N_C"/>
    <property type="match status" value="1"/>
</dbReference>
<dbReference type="PANTHER" id="PTHR36440:SF1">
    <property type="entry name" value="PUTATIVE (AFU_ORTHOLOGUE AFUA_8G07350)-RELATED"/>
    <property type="match status" value="1"/>
</dbReference>
<comment type="caution">
    <text evidence="2">The sequence shown here is derived from an EMBL/GenBank/DDBJ whole genome shotgun (WGS) entry which is preliminary data.</text>
</comment>
<reference evidence="3" key="1">
    <citation type="journal article" date="2019" name="Int. J. Syst. Evol. Microbiol.">
        <title>The Global Catalogue of Microorganisms (GCM) 10K type strain sequencing project: providing services to taxonomists for standard genome sequencing and annotation.</title>
        <authorList>
            <consortium name="The Broad Institute Genomics Platform"/>
            <consortium name="The Broad Institute Genome Sequencing Center for Infectious Disease"/>
            <person name="Wu L."/>
            <person name="Ma J."/>
        </authorList>
    </citation>
    <scope>NUCLEOTIDE SEQUENCE [LARGE SCALE GENOMIC DNA]</scope>
    <source>
        <strain evidence="3">JCM 17841</strain>
    </source>
</reference>
<dbReference type="Proteomes" id="UP001501243">
    <property type="component" value="Unassembled WGS sequence"/>
</dbReference>
<name>A0ABP8QPW7_9BACT</name>
<proteinExistence type="predicted"/>
<accession>A0ABP8QPW7</accession>
<keyword evidence="3" id="KW-1185">Reference proteome</keyword>
<protein>
    <recommendedName>
        <fullName evidence="1">Cupin type-2 domain-containing protein</fullName>
    </recommendedName>
</protein>
<dbReference type="SUPFAM" id="SSF51182">
    <property type="entry name" value="RmlC-like cupins"/>
    <property type="match status" value="1"/>
</dbReference>
<gene>
    <name evidence="2" type="ORF">GCM10023172_33800</name>
</gene>
<dbReference type="Pfam" id="PF07883">
    <property type="entry name" value="Cupin_2"/>
    <property type="match status" value="1"/>
</dbReference>
<evidence type="ECO:0000259" key="1">
    <source>
        <dbReference type="Pfam" id="PF07883"/>
    </source>
</evidence>
<dbReference type="InterPro" id="IPR014710">
    <property type="entry name" value="RmlC-like_jellyroll"/>
</dbReference>
<dbReference type="InterPro" id="IPR011051">
    <property type="entry name" value="RmlC_Cupin_sf"/>
</dbReference>
<feature type="domain" description="Cupin type-2" evidence="1">
    <location>
        <begin position="54"/>
        <end position="119"/>
    </location>
</feature>
<dbReference type="RefSeq" id="WP_208130953.1">
    <property type="nucleotide sequence ID" value="NZ_BAABGQ010000008.1"/>
</dbReference>
<evidence type="ECO:0000313" key="3">
    <source>
        <dbReference type="Proteomes" id="UP001501243"/>
    </source>
</evidence>
<sequence length="171" mass="19044">MSTTHEPDNLSTPTNLLPYLVPAAAPRQLRWYMGGLLRFLATAPDTGGLFSLFEVEMRQGAAPPRHLHTHEDESFYVLAGELEVCVGDVTHQLRPGDFLFLPRQVPHNFRVLSETARFLNQLAPAGLERLFLELGTPTERAELPPRPTGPPPAEFLARVQALQYQLGIRPA</sequence>